<feature type="compositionally biased region" description="Low complexity" evidence="1">
    <location>
        <begin position="60"/>
        <end position="75"/>
    </location>
</feature>
<name>A0A1B7LER9_9FIRM</name>
<evidence type="ECO:0000313" key="3">
    <source>
        <dbReference type="EMBL" id="OAT81789.1"/>
    </source>
</evidence>
<evidence type="ECO:0000313" key="4">
    <source>
        <dbReference type="Proteomes" id="UP000078532"/>
    </source>
</evidence>
<reference evidence="3 4" key="1">
    <citation type="submission" date="2016-04" db="EMBL/GenBank/DDBJ databases">
        <authorList>
            <person name="Evans L.H."/>
            <person name="Alamgir A."/>
            <person name="Owens N."/>
            <person name="Weber N.D."/>
            <person name="Virtaneva K."/>
            <person name="Barbian K."/>
            <person name="Babar A."/>
            <person name="Rosenke K."/>
        </authorList>
    </citation>
    <scope>NUCLEOTIDE SEQUENCE [LARGE SCALE GENOMIC DNA]</scope>
    <source>
        <strain evidence="3 4">LMa1</strain>
    </source>
</reference>
<feature type="domain" description="Putative regulatory protein FmdB zinc ribbon" evidence="2">
    <location>
        <begin position="1"/>
        <end position="43"/>
    </location>
</feature>
<dbReference type="Pfam" id="PF09723">
    <property type="entry name" value="Zn_ribbon_8"/>
    <property type="match status" value="1"/>
</dbReference>
<accession>A0A1B7LER9</accession>
<dbReference type="InterPro" id="IPR013429">
    <property type="entry name" value="Regulatory_FmdB_Zinc_ribbon"/>
</dbReference>
<gene>
    <name evidence="3" type="ORF">A6M21_10345</name>
</gene>
<dbReference type="Proteomes" id="UP000078532">
    <property type="component" value="Unassembled WGS sequence"/>
</dbReference>
<dbReference type="OrthoDB" id="9813321at2"/>
<organism evidence="3 4">
    <name type="scientific">Desulfotomaculum copahuensis</name>
    <dbReference type="NCBI Taxonomy" id="1838280"/>
    <lineage>
        <taxon>Bacteria</taxon>
        <taxon>Bacillati</taxon>
        <taxon>Bacillota</taxon>
        <taxon>Clostridia</taxon>
        <taxon>Eubacteriales</taxon>
        <taxon>Desulfotomaculaceae</taxon>
        <taxon>Desulfotomaculum</taxon>
    </lineage>
</organism>
<protein>
    <submittedName>
        <fullName evidence="3">FmdB family transcriptional regulator</fullName>
    </submittedName>
</protein>
<dbReference type="NCBIfam" id="TIGR02605">
    <property type="entry name" value="CxxC_CxxC_SSSS"/>
    <property type="match status" value="1"/>
</dbReference>
<evidence type="ECO:0000256" key="1">
    <source>
        <dbReference type="SAM" id="MobiDB-lite"/>
    </source>
</evidence>
<comment type="caution">
    <text evidence="3">The sequence shown here is derived from an EMBL/GenBank/DDBJ whole genome shotgun (WGS) entry which is preliminary data.</text>
</comment>
<feature type="region of interest" description="Disordered" evidence="1">
    <location>
        <begin position="51"/>
        <end position="75"/>
    </location>
</feature>
<proteinExistence type="predicted"/>
<dbReference type="EMBL" id="LYVF01000158">
    <property type="protein sequence ID" value="OAT81789.1"/>
    <property type="molecule type" value="Genomic_DNA"/>
</dbReference>
<sequence length="75" mass="7633">MPIYEFRCAACGRRFEKLCALGENGQNLTCPQCHTAAPKRVMSGFAAAGRRDEAGGGAGSSCAGCSSGNCSSCGH</sequence>
<evidence type="ECO:0000259" key="2">
    <source>
        <dbReference type="SMART" id="SM00834"/>
    </source>
</evidence>
<dbReference type="RefSeq" id="WP_066668283.1">
    <property type="nucleotide sequence ID" value="NZ_LYVF01000158.1"/>
</dbReference>
<dbReference type="STRING" id="1838280.A6M21_10345"/>
<keyword evidence="4" id="KW-1185">Reference proteome</keyword>
<dbReference type="AlphaFoldDB" id="A0A1B7LER9"/>
<dbReference type="SMART" id="SM00834">
    <property type="entry name" value="CxxC_CXXC_SSSS"/>
    <property type="match status" value="1"/>
</dbReference>